<gene>
    <name evidence="4" type="ORF">H9964_02720</name>
</gene>
<sequence length="322" mass="35304">MMDSGFTNGVIAVKEKRLFGERLVRFAEMSAEDVFRALTEAGYGFNAASSVYEFEAMISAEERDLDDFIRTYAPSGAELEYFLAPRDFHNGKALLKAHALGQNAKSLLAPDGLVPSERISACIEAGDFSPLSGELKRALEEGKALLEAGKEGAGVRLGVLFERALYAHLAAKCAPNRSLKKLIARKADTENILSYLRAPSKEAAEAVYVPGGTLKKEKLAGLFSSDPDKAERTLRGTPYEELAERCFAAKRAGKPFSDAEKSADDLETDFYRHALYSKEGRDPFLLYVIRRRAENADVRILLVCLLAGMPAADIKARLRGIL</sequence>
<comment type="caution">
    <text evidence="4">The sequence shown here is derived from an EMBL/GenBank/DDBJ whole genome shotgun (WGS) entry which is preliminary data.</text>
</comment>
<evidence type="ECO:0000313" key="5">
    <source>
        <dbReference type="Proteomes" id="UP000824102"/>
    </source>
</evidence>
<dbReference type="PANTHER" id="PTHR38682:SF1">
    <property type="entry name" value="V-TYPE ATP SYNTHASE SUBUNIT C"/>
    <property type="match status" value="1"/>
</dbReference>
<evidence type="ECO:0000256" key="2">
    <source>
        <dbReference type="ARBA" id="ARBA00022448"/>
    </source>
</evidence>
<dbReference type="EMBL" id="DXBB01000046">
    <property type="protein sequence ID" value="HIZ72477.1"/>
    <property type="molecule type" value="Genomic_DNA"/>
</dbReference>
<organism evidence="4 5">
    <name type="scientific">Candidatus Gallimonas intestinavium</name>
    <dbReference type="NCBI Taxonomy" id="2838603"/>
    <lineage>
        <taxon>Bacteria</taxon>
        <taxon>Bacillati</taxon>
        <taxon>Bacillota</taxon>
        <taxon>Clostridia</taxon>
        <taxon>Candidatus Gallimonas</taxon>
    </lineage>
</organism>
<dbReference type="Gene3D" id="1.20.1690.10">
    <property type="entry name" value="V-type ATP synthase subunit C domain"/>
    <property type="match status" value="2"/>
</dbReference>
<dbReference type="GO" id="GO:0046961">
    <property type="term" value="F:proton-transporting ATPase activity, rotational mechanism"/>
    <property type="evidence" value="ECO:0007669"/>
    <property type="project" value="InterPro"/>
</dbReference>
<dbReference type="Pfam" id="PF01992">
    <property type="entry name" value="vATP-synt_AC39"/>
    <property type="match status" value="1"/>
</dbReference>
<comment type="similarity">
    <text evidence="1">Belongs to the V-ATPase V0D/AC39 subunit family.</text>
</comment>
<dbReference type="InterPro" id="IPR036079">
    <property type="entry name" value="ATPase_csu/dsu_sf"/>
</dbReference>
<evidence type="ECO:0000256" key="3">
    <source>
        <dbReference type="ARBA" id="ARBA00023065"/>
    </source>
</evidence>
<dbReference type="InterPro" id="IPR035067">
    <property type="entry name" value="V-type_ATPase_csu/dsu"/>
</dbReference>
<dbReference type="InterPro" id="IPR044911">
    <property type="entry name" value="V-type_ATPase_csu/dsu_dom_3"/>
</dbReference>
<dbReference type="Gene3D" id="1.10.132.50">
    <property type="entry name" value="ATP synthase (C/AC39) subunit, domain 3"/>
    <property type="match status" value="1"/>
</dbReference>
<accession>A0A9D2G5A0</accession>
<dbReference type="PANTHER" id="PTHR38682">
    <property type="entry name" value="V-TYPE ATP SYNTHASE SUBUNIT C"/>
    <property type="match status" value="1"/>
</dbReference>
<dbReference type="AlphaFoldDB" id="A0A9D2G5A0"/>
<reference evidence="4" key="1">
    <citation type="journal article" date="2021" name="PeerJ">
        <title>Extensive microbial diversity within the chicken gut microbiome revealed by metagenomics and culture.</title>
        <authorList>
            <person name="Gilroy R."/>
            <person name="Ravi A."/>
            <person name="Getino M."/>
            <person name="Pursley I."/>
            <person name="Horton D.L."/>
            <person name="Alikhan N.F."/>
            <person name="Baker D."/>
            <person name="Gharbi K."/>
            <person name="Hall N."/>
            <person name="Watson M."/>
            <person name="Adriaenssens E.M."/>
            <person name="Foster-Nyarko E."/>
            <person name="Jarju S."/>
            <person name="Secka A."/>
            <person name="Antonio M."/>
            <person name="Oren A."/>
            <person name="Chaudhuri R.R."/>
            <person name="La Ragione R."/>
            <person name="Hildebrand F."/>
            <person name="Pallen M.J."/>
        </authorList>
    </citation>
    <scope>NUCLEOTIDE SEQUENCE</scope>
    <source>
        <strain evidence="4">ChiW7-2402</strain>
    </source>
</reference>
<keyword evidence="2" id="KW-0813">Transport</keyword>
<dbReference type="Proteomes" id="UP000824102">
    <property type="component" value="Unassembled WGS sequence"/>
</dbReference>
<evidence type="ECO:0000256" key="1">
    <source>
        <dbReference type="ARBA" id="ARBA00006709"/>
    </source>
</evidence>
<evidence type="ECO:0000313" key="4">
    <source>
        <dbReference type="EMBL" id="HIZ72477.1"/>
    </source>
</evidence>
<proteinExistence type="inferred from homology"/>
<dbReference type="SUPFAM" id="SSF103486">
    <property type="entry name" value="V-type ATP synthase subunit C"/>
    <property type="match status" value="1"/>
</dbReference>
<name>A0A9D2G5A0_9FIRM</name>
<keyword evidence="3" id="KW-0406">Ion transport</keyword>
<dbReference type="InterPro" id="IPR050873">
    <property type="entry name" value="V-ATPase_V0D/AC39_subunit"/>
</dbReference>
<protein>
    <submittedName>
        <fullName evidence="4">V-type ATPase subunit</fullName>
    </submittedName>
</protein>
<reference evidence="4" key="2">
    <citation type="submission" date="2021-04" db="EMBL/GenBank/DDBJ databases">
        <authorList>
            <person name="Gilroy R."/>
        </authorList>
    </citation>
    <scope>NUCLEOTIDE SEQUENCE</scope>
    <source>
        <strain evidence="4">ChiW7-2402</strain>
    </source>
</reference>
<dbReference type="InterPro" id="IPR002843">
    <property type="entry name" value="ATPase_V0-cplx_csu/dsu"/>
</dbReference>